<dbReference type="InParanoid" id="A0A6P8HTN2"/>
<dbReference type="Gene3D" id="3.40.50.300">
    <property type="entry name" value="P-loop containing nucleotide triphosphate hydrolases"/>
    <property type="match status" value="1"/>
</dbReference>
<feature type="transmembrane region" description="Helical" evidence="1">
    <location>
        <begin position="7"/>
        <end position="27"/>
    </location>
</feature>
<dbReference type="PANTHER" id="PTHR10704:SF44">
    <property type="entry name" value="LD35051P-RELATED"/>
    <property type="match status" value="1"/>
</dbReference>
<organism evidence="2 3">
    <name type="scientific">Actinia tenebrosa</name>
    <name type="common">Australian red waratah sea anemone</name>
    <dbReference type="NCBI Taxonomy" id="6105"/>
    <lineage>
        <taxon>Eukaryota</taxon>
        <taxon>Metazoa</taxon>
        <taxon>Cnidaria</taxon>
        <taxon>Anthozoa</taxon>
        <taxon>Hexacorallia</taxon>
        <taxon>Actiniaria</taxon>
        <taxon>Actiniidae</taxon>
        <taxon>Actinia</taxon>
    </lineage>
</organism>
<proteinExistence type="predicted"/>
<dbReference type="PANTHER" id="PTHR10704">
    <property type="entry name" value="CARBOHYDRATE SULFOTRANSFERASE"/>
    <property type="match status" value="1"/>
</dbReference>
<keyword evidence="1" id="KW-0812">Transmembrane</keyword>
<dbReference type="Proteomes" id="UP000515163">
    <property type="component" value="Unplaced"/>
</dbReference>
<dbReference type="SUPFAM" id="SSF52540">
    <property type="entry name" value="P-loop containing nucleoside triphosphate hydrolases"/>
    <property type="match status" value="1"/>
</dbReference>
<dbReference type="OrthoDB" id="6138663at2759"/>
<dbReference type="GeneID" id="116295018"/>
<gene>
    <name evidence="3" type="primary">LOC116295018</name>
</gene>
<evidence type="ECO:0000313" key="2">
    <source>
        <dbReference type="Proteomes" id="UP000515163"/>
    </source>
</evidence>
<dbReference type="GO" id="GO:0001517">
    <property type="term" value="F:N-acetylglucosamine 6-O-sulfotransferase activity"/>
    <property type="evidence" value="ECO:0007669"/>
    <property type="project" value="TreeGrafter"/>
</dbReference>
<keyword evidence="1" id="KW-1133">Transmembrane helix</keyword>
<dbReference type="KEGG" id="aten:116295018"/>
<keyword evidence="1" id="KW-0472">Membrane</keyword>
<accession>A0A6P8HTN2</accession>
<evidence type="ECO:0000256" key="1">
    <source>
        <dbReference type="SAM" id="Phobius"/>
    </source>
</evidence>
<dbReference type="GO" id="GO:0006044">
    <property type="term" value="P:N-acetylglucosamine metabolic process"/>
    <property type="evidence" value="ECO:0007669"/>
    <property type="project" value="TreeGrafter"/>
</dbReference>
<keyword evidence="2" id="KW-1185">Reference proteome</keyword>
<sequence>MPLLAMFVARAMMILAVIGSFSMYFYVTVLRFSPLLGRPRVVYLRPPTFQWDRADHRNVIIVTDSPNDPNIIGDLFNQHPKVFYVEQPLYPFEMFKNLNYTRKSEYNGQVRAFLDNLFHCRLNGYRDYLTFLSHPRLSSPRFRLSSKALSSPPLCRKEVSTYTNESDFLKDCPLLNAKWVSIVCARKMHIVLSLYAKRAPGGVLAGLLPLMTSQSMATRVLHFVRDPRAVVWEMVSKDRHSEKNSHQLTTLENKIMKRCVQLNTDSDFLRSLPSDLAQQYQIIRYEDVGRNLVKTADIAFKFAGIDRTAEVNEYVKRQKPGINNDDDSSWRLAMDMRVVAMIDQHCAHVIEKLGYKPVLNKRTLRNLNYSLLDNNINVV</sequence>
<name>A0A6P8HTN2_ACTTE</name>
<protein>
    <submittedName>
        <fullName evidence="3">Carbohydrate sulfotransferase 1-like</fullName>
    </submittedName>
</protein>
<dbReference type="InterPro" id="IPR051135">
    <property type="entry name" value="Gal/GlcNAc/GalNAc_ST"/>
</dbReference>
<reference evidence="3" key="1">
    <citation type="submission" date="2025-08" db="UniProtKB">
        <authorList>
            <consortium name="RefSeq"/>
        </authorList>
    </citation>
    <scope>IDENTIFICATION</scope>
    <source>
        <tissue evidence="3">Tentacle</tissue>
    </source>
</reference>
<dbReference type="AlphaFoldDB" id="A0A6P8HTN2"/>
<dbReference type="RefSeq" id="XP_031558578.1">
    <property type="nucleotide sequence ID" value="XM_031702718.1"/>
</dbReference>
<evidence type="ECO:0000313" key="3">
    <source>
        <dbReference type="RefSeq" id="XP_031558578.1"/>
    </source>
</evidence>
<dbReference type="GO" id="GO:0006790">
    <property type="term" value="P:sulfur compound metabolic process"/>
    <property type="evidence" value="ECO:0007669"/>
    <property type="project" value="TreeGrafter"/>
</dbReference>
<dbReference type="InterPro" id="IPR027417">
    <property type="entry name" value="P-loop_NTPase"/>
</dbReference>